<protein>
    <submittedName>
        <fullName evidence="1">Uncharacterized protein</fullName>
    </submittedName>
</protein>
<gene>
    <name evidence="1" type="ORF">BJ138DRAFT_1106506</name>
</gene>
<proteinExistence type="predicted"/>
<name>A0ACB7ZVC7_9AGAM</name>
<comment type="caution">
    <text evidence="1">The sequence shown here is derived from an EMBL/GenBank/DDBJ whole genome shotgun (WGS) entry which is preliminary data.</text>
</comment>
<accession>A0ACB7ZVC7</accession>
<dbReference type="Proteomes" id="UP000790377">
    <property type="component" value="Unassembled WGS sequence"/>
</dbReference>
<evidence type="ECO:0000313" key="1">
    <source>
        <dbReference type="EMBL" id="KAH7904814.1"/>
    </source>
</evidence>
<sequence>MSVALASDPELRVQLVFDYCINVNAEVTWTWDTKWTLVRVLFLLARYVPFILVPVCIYSLAELNGLHPTDDLRINFLLINCLPWGGATTGMITISIAAAEGLLLIRTWVLWGKKWVVLIALTALGSLFLSSSPILTLQVVIHSVFGSRLLFSLRQIMRQQHIMSISAAQSTFRNADEMPPMVFAEDVGVSSRAVGVEYEC</sequence>
<keyword evidence="2" id="KW-1185">Reference proteome</keyword>
<dbReference type="EMBL" id="MU268354">
    <property type="protein sequence ID" value="KAH7904814.1"/>
    <property type="molecule type" value="Genomic_DNA"/>
</dbReference>
<reference evidence="1" key="1">
    <citation type="journal article" date="2021" name="New Phytol.">
        <title>Evolutionary innovations through gain and loss of genes in the ectomycorrhizal Boletales.</title>
        <authorList>
            <person name="Wu G."/>
            <person name="Miyauchi S."/>
            <person name="Morin E."/>
            <person name="Kuo A."/>
            <person name="Drula E."/>
            <person name="Varga T."/>
            <person name="Kohler A."/>
            <person name="Feng B."/>
            <person name="Cao Y."/>
            <person name="Lipzen A."/>
            <person name="Daum C."/>
            <person name="Hundley H."/>
            <person name="Pangilinan J."/>
            <person name="Johnson J."/>
            <person name="Barry K."/>
            <person name="LaButti K."/>
            <person name="Ng V."/>
            <person name="Ahrendt S."/>
            <person name="Min B."/>
            <person name="Choi I.G."/>
            <person name="Park H."/>
            <person name="Plett J.M."/>
            <person name="Magnuson J."/>
            <person name="Spatafora J.W."/>
            <person name="Nagy L.G."/>
            <person name="Henrissat B."/>
            <person name="Grigoriev I.V."/>
            <person name="Yang Z.L."/>
            <person name="Xu J."/>
            <person name="Martin F.M."/>
        </authorList>
    </citation>
    <scope>NUCLEOTIDE SEQUENCE</scope>
    <source>
        <strain evidence="1">ATCC 28755</strain>
    </source>
</reference>
<organism evidence="1 2">
    <name type="scientific">Hygrophoropsis aurantiaca</name>
    <dbReference type="NCBI Taxonomy" id="72124"/>
    <lineage>
        <taxon>Eukaryota</taxon>
        <taxon>Fungi</taxon>
        <taxon>Dikarya</taxon>
        <taxon>Basidiomycota</taxon>
        <taxon>Agaricomycotina</taxon>
        <taxon>Agaricomycetes</taxon>
        <taxon>Agaricomycetidae</taxon>
        <taxon>Boletales</taxon>
        <taxon>Coniophorineae</taxon>
        <taxon>Hygrophoropsidaceae</taxon>
        <taxon>Hygrophoropsis</taxon>
    </lineage>
</organism>
<evidence type="ECO:0000313" key="2">
    <source>
        <dbReference type="Proteomes" id="UP000790377"/>
    </source>
</evidence>